<feature type="compositionally biased region" description="Low complexity" evidence="1">
    <location>
        <begin position="225"/>
        <end position="239"/>
    </location>
</feature>
<keyword evidence="2" id="KW-0472">Membrane</keyword>
<dbReference type="EMBL" id="GL883127">
    <property type="protein sequence ID" value="EGG03024.1"/>
    <property type="molecule type" value="Genomic_DNA"/>
</dbReference>
<sequence>MEIPMNFNLHQVLFVQVGLSILASGSVSPSYNLPIHLYGLYNLDNEVHHFPGASDGLRQYSILLVVSFGLDLIWIYNWSSSISSLPFVLILVGLIIKPISWMICLSKLNQTYGTTGLTEVFLQPSSTTAAASMPLPNGSYHQASSNLSRGFQRDSNHGSKFRSDQNRIINTTKPGPSSISHQSQSSQLINPSQAYHEFDLDSDAQNLSDDDLKFAQQELQNRIAQKQQQQQSPLLPLKQDGQESLGGLGGSGKSLGQTVGLGEPLKSEPPV</sequence>
<feature type="transmembrane region" description="Helical" evidence="2">
    <location>
        <begin position="12"/>
        <end position="31"/>
    </location>
</feature>
<dbReference type="InParanoid" id="F4RX97"/>
<feature type="compositionally biased region" description="Polar residues" evidence="1">
    <location>
        <begin position="166"/>
        <end position="175"/>
    </location>
</feature>
<gene>
    <name evidence="3" type="ORF">MELLADRAFT_72660</name>
</gene>
<feature type="compositionally biased region" description="Gly residues" evidence="1">
    <location>
        <begin position="244"/>
        <end position="253"/>
    </location>
</feature>
<dbReference type="RefSeq" id="XP_007413817.1">
    <property type="nucleotide sequence ID" value="XM_007413755.1"/>
</dbReference>
<keyword evidence="2" id="KW-0812">Transmembrane</keyword>
<evidence type="ECO:0000256" key="1">
    <source>
        <dbReference type="SAM" id="MobiDB-lite"/>
    </source>
</evidence>
<evidence type="ECO:0000313" key="3">
    <source>
        <dbReference type="EMBL" id="EGG03024.1"/>
    </source>
</evidence>
<dbReference type="Proteomes" id="UP000001072">
    <property type="component" value="Unassembled WGS sequence"/>
</dbReference>
<evidence type="ECO:0000313" key="4">
    <source>
        <dbReference type="Proteomes" id="UP000001072"/>
    </source>
</evidence>
<dbReference type="VEuPathDB" id="FungiDB:MELLADRAFT_72660"/>
<evidence type="ECO:0000256" key="2">
    <source>
        <dbReference type="SAM" id="Phobius"/>
    </source>
</evidence>
<organism evidence="4">
    <name type="scientific">Melampsora larici-populina (strain 98AG31 / pathotype 3-4-7)</name>
    <name type="common">Poplar leaf rust fungus</name>
    <dbReference type="NCBI Taxonomy" id="747676"/>
    <lineage>
        <taxon>Eukaryota</taxon>
        <taxon>Fungi</taxon>
        <taxon>Dikarya</taxon>
        <taxon>Basidiomycota</taxon>
        <taxon>Pucciniomycotina</taxon>
        <taxon>Pucciniomycetes</taxon>
        <taxon>Pucciniales</taxon>
        <taxon>Melampsoraceae</taxon>
        <taxon>Melampsora</taxon>
    </lineage>
</organism>
<reference evidence="4" key="1">
    <citation type="journal article" date="2011" name="Proc. Natl. Acad. Sci. U.S.A.">
        <title>Obligate biotrophy features unraveled by the genomic analysis of rust fungi.</title>
        <authorList>
            <person name="Duplessis S."/>
            <person name="Cuomo C.A."/>
            <person name="Lin Y.-C."/>
            <person name="Aerts A."/>
            <person name="Tisserant E."/>
            <person name="Veneault-Fourrey C."/>
            <person name="Joly D.L."/>
            <person name="Hacquard S."/>
            <person name="Amselem J."/>
            <person name="Cantarel B.L."/>
            <person name="Chiu R."/>
            <person name="Coutinho P.M."/>
            <person name="Feau N."/>
            <person name="Field M."/>
            <person name="Frey P."/>
            <person name="Gelhaye E."/>
            <person name="Goldberg J."/>
            <person name="Grabherr M.G."/>
            <person name="Kodira C.D."/>
            <person name="Kohler A."/>
            <person name="Kuees U."/>
            <person name="Lindquist E.A."/>
            <person name="Lucas S.M."/>
            <person name="Mago R."/>
            <person name="Mauceli E."/>
            <person name="Morin E."/>
            <person name="Murat C."/>
            <person name="Pangilinan J.L."/>
            <person name="Park R."/>
            <person name="Pearson M."/>
            <person name="Quesneville H."/>
            <person name="Rouhier N."/>
            <person name="Sakthikumar S."/>
            <person name="Salamov A.A."/>
            <person name="Schmutz J."/>
            <person name="Selles B."/>
            <person name="Shapiro H."/>
            <person name="Tanguay P."/>
            <person name="Tuskan G.A."/>
            <person name="Henrissat B."/>
            <person name="Van de Peer Y."/>
            <person name="Rouze P."/>
            <person name="Ellis J.G."/>
            <person name="Dodds P.N."/>
            <person name="Schein J.E."/>
            <person name="Zhong S."/>
            <person name="Hamelin R.C."/>
            <person name="Grigoriev I.V."/>
            <person name="Szabo L.J."/>
            <person name="Martin F."/>
        </authorList>
    </citation>
    <scope>NUCLEOTIDE SEQUENCE [LARGE SCALE GENOMIC DNA]</scope>
    <source>
        <strain evidence="4">98AG31 / pathotype 3-4-7</strain>
    </source>
</reference>
<feature type="region of interest" description="Disordered" evidence="1">
    <location>
        <begin position="221"/>
        <end position="271"/>
    </location>
</feature>
<dbReference type="AlphaFoldDB" id="F4RX97"/>
<protein>
    <submittedName>
        <fullName evidence="3">Uncharacterized protein</fullName>
    </submittedName>
</protein>
<dbReference type="KEGG" id="mlr:MELLADRAFT_72660"/>
<accession>F4RX97</accession>
<keyword evidence="2" id="KW-1133">Transmembrane helix</keyword>
<name>F4RX97_MELLP</name>
<dbReference type="OrthoDB" id="2500246at2759"/>
<feature type="compositionally biased region" description="Basic and acidic residues" evidence="1">
    <location>
        <begin position="151"/>
        <end position="165"/>
    </location>
</feature>
<dbReference type="HOGENOM" id="CLU_997971_0_0_1"/>
<dbReference type="GeneID" id="18932158"/>
<feature type="compositionally biased region" description="Low complexity" evidence="1">
    <location>
        <begin position="177"/>
        <end position="187"/>
    </location>
</feature>
<keyword evidence="4" id="KW-1185">Reference proteome</keyword>
<dbReference type="eggNOG" id="ENOG502RA6K">
    <property type="taxonomic scope" value="Eukaryota"/>
</dbReference>
<feature type="transmembrane region" description="Helical" evidence="2">
    <location>
        <begin position="85"/>
        <end position="103"/>
    </location>
</feature>
<feature type="region of interest" description="Disordered" evidence="1">
    <location>
        <begin position="141"/>
        <end position="188"/>
    </location>
</feature>
<proteinExistence type="predicted"/>